<gene>
    <name evidence="1" type="ORF">AZE42_04601</name>
</gene>
<dbReference type="STRING" id="180088.A0A1J8QQJ1"/>
<proteinExistence type="predicted"/>
<reference evidence="1 2" key="1">
    <citation type="submission" date="2016-03" db="EMBL/GenBank/DDBJ databases">
        <title>Comparative genomics of the ectomycorrhizal sister species Rhizopogon vinicolor and Rhizopogon vesiculosus (Basidiomycota: Boletales) reveals a divergence of the mating type B locus.</title>
        <authorList>
            <person name="Mujic A.B."/>
            <person name="Kuo A."/>
            <person name="Tritt A."/>
            <person name="Lipzen A."/>
            <person name="Chen C."/>
            <person name="Johnson J."/>
            <person name="Sharma A."/>
            <person name="Barry K."/>
            <person name="Grigoriev I.V."/>
            <person name="Spatafora J.W."/>
        </authorList>
    </citation>
    <scope>NUCLEOTIDE SEQUENCE [LARGE SCALE GENOMIC DNA]</scope>
    <source>
        <strain evidence="1 2">AM-OR11-056</strain>
    </source>
</reference>
<keyword evidence="2" id="KW-1185">Reference proteome</keyword>
<evidence type="ECO:0000313" key="1">
    <source>
        <dbReference type="EMBL" id="OJA13996.1"/>
    </source>
</evidence>
<dbReference type="OrthoDB" id="2692975at2759"/>
<accession>A0A1J8QQJ1</accession>
<feature type="non-terminal residue" evidence="1">
    <location>
        <position position="107"/>
    </location>
</feature>
<dbReference type="AlphaFoldDB" id="A0A1J8QQJ1"/>
<organism evidence="1 2">
    <name type="scientific">Rhizopogon vesiculosus</name>
    <dbReference type="NCBI Taxonomy" id="180088"/>
    <lineage>
        <taxon>Eukaryota</taxon>
        <taxon>Fungi</taxon>
        <taxon>Dikarya</taxon>
        <taxon>Basidiomycota</taxon>
        <taxon>Agaricomycotina</taxon>
        <taxon>Agaricomycetes</taxon>
        <taxon>Agaricomycetidae</taxon>
        <taxon>Boletales</taxon>
        <taxon>Suillineae</taxon>
        <taxon>Rhizopogonaceae</taxon>
        <taxon>Rhizopogon</taxon>
    </lineage>
</organism>
<comment type="caution">
    <text evidence="1">The sequence shown here is derived from an EMBL/GenBank/DDBJ whole genome shotgun (WGS) entry which is preliminary data.</text>
</comment>
<dbReference type="EMBL" id="LVVM01003950">
    <property type="protein sequence ID" value="OJA13996.1"/>
    <property type="molecule type" value="Genomic_DNA"/>
</dbReference>
<name>A0A1J8QQJ1_9AGAM</name>
<sequence>MDDISPQSTSSDIQRYVCDKLVTLGDVFKDAHFQALAQKSDGLFEWARLACEYIDGTNTVGWGPMRRFDVVIGKAAVNKRPVKGTHLLDEMYQRILGEIIPDEDAIP</sequence>
<protein>
    <submittedName>
        <fullName evidence="1">Uncharacterized protein</fullName>
    </submittedName>
</protein>
<dbReference type="Proteomes" id="UP000183567">
    <property type="component" value="Unassembled WGS sequence"/>
</dbReference>
<evidence type="ECO:0000313" key="2">
    <source>
        <dbReference type="Proteomes" id="UP000183567"/>
    </source>
</evidence>